<feature type="non-terminal residue" evidence="1">
    <location>
        <position position="84"/>
    </location>
</feature>
<dbReference type="EMBL" id="LXQA010288942">
    <property type="protein sequence ID" value="MCI41178.1"/>
    <property type="molecule type" value="Genomic_DNA"/>
</dbReference>
<dbReference type="AlphaFoldDB" id="A0A392RX35"/>
<reference evidence="1 2" key="1">
    <citation type="journal article" date="2018" name="Front. Plant Sci.">
        <title>Red Clover (Trifolium pratense) and Zigzag Clover (T. medium) - A Picture of Genomic Similarities and Differences.</title>
        <authorList>
            <person name="Dluhosova J."/>
            <person name="Istvanek J."/>
            <person name="Nedelnik J."/>
            <person name="Repkova J."/>
        </authorList>
    </citation>
    <scope>NUCLEOTIDE SEQUENCE [LARGE SCALE GENOMIC DNA]</scope>
    <source>
        <strain evidence="2">cv. 10/8</strain>
        <tissue evidence="1">Leaf</tissue>
    </source>
</reference>
<sequence length="84" mass="9195">MIFGLTDAYVGFVTCIQQHDPLPTFAAAKSRLELEESTILQRVARDFSSTPAALVAKTPHPHQIFSLHPGTTHKPVPLYPTVIA</sequence>
<evidence type="ECO:0000313" key="1">
    <source>
        <dbReference type="EMBL" id="MCI41178.1"/>
    </source>
</evidence>
<organism evidence="1 2">
    <name type="scientific">Trifolium medium</name>
    <dbReference type="NCBI Taxonomy" id="97028"/>
    <lineage>
        <taxon>Eukaryota</taxon>
        <taxon>Viridiplantae</taxon>
        <taxon>Streptophyta</taxon>
        <taxon>Embryophyta</taxon>
        <taxon>Tracheophyta</taxon>
        <taxon>Spermatophyta</taxon>
        <taxon>Magnoliopsida</taxon>
        <taxon>eudicotyledons</taxon>
        <taxon>Gunneridae</taxon>
        <taxon>Pentapetalae</taxon>
        <taxon>rosids</taxon>
        <taxon>fabids</taxon>
        <taxon>Fabales</taxon>
        <taxon>Fabaceae</taxon>
        <taxon>Papilionoideae</taxon>
        <taxon>50 kb inversion clade</taxon>
        <taxon>NPAAA clade</taxon>
        <taxon>Hologalegina</taxon>
        <taxon>IRL clade</taxon>
        <taxon>Trifolieae</taxon>
        <taxon>Trifolium</taxon>
    </lineage>
</organism>
<evidence type="ECO:0000313" key="2">
    <source>
        <dbReference type="Proteomes" id="UP000265520"/>
    </source>
</evidence>
<comment type="caution">
    <text evidence="1">The sequence shown here is derived from an EMBL/GenBank/DDBJ whole genome shotgun (WGS) entry which is preliminary data.</text>
</comment>
<name>A0A392RX35_9FABA</name>
<protein>
    <submittedName>
        <fullName evidence="1">Uncharacterized protein</fullName>
    </submittedName>
</protein>
<dbReference type="Proteomes" id="UP000265520">
    <property type="component" value="Unassembled WGS sequence"/>
</dbReference>
<keyword evidence="2" id="KW-1185">Reference proteome</keyword>
<accession>A0A392RX35</accession>
<proteinExistence type="predicted"/>